<dbReference type="Proteomes" id="UP001430614">
    <property type="component" value="Unassembled WGS sequence"/>
</dbReference>
<dbReference type="EMBL" id="JAJITC010000003">
    <property type="protein sequence ID" value="MCC8401644.1"/>
    <property type="molecule type" value="Genomic_DNA"/>
</dbReference>
<dbReference type="GO" id="GO:0004519">
    <property type="term" value="F:endonuclease activity"/>
    <property type="evidence" value="ECO:0007669"/>
    <property type="project" value="UniProtKB-KW"/>
</dbReference>
<keyword evidence="3" id="KW-1185">Reference proteome</keyword>
<comment type="caution">
    <text evidence="2">The sequence shown here is derived from an EMBL/GenBank/DDBJ whole genome shotgun (WGS) entry which is preliminary data.</text>
</comment>
<evidence type="ECO:0000259" key="1">
    <source>
        <dbReference type="Pfam" id="PF07510"/>
    </source>
</evidence>
<dbReference type="InterPro" id="IPR011089">
    <property type="entry name" value="GmrSD_C"/>
</dbReference>
<keyword evidence="2" id="KW-0540">Nuclease</keyword>
<reference evidence="2 3" key="1">
    <citation type="submission" date="2021-11" db="EMBL/GenBank/DDBJ databases">
        <authorList>
            <person name="Oh E.-T."/>
            <person name="Kim S.-B."/>
        </authorList>
    </citation>
    <scope>NUCLEOTIDE SEQUENCE [LARGE SCALE GENOMIC DNA]</scope>
    <source>
        <strain evidence="2 3">MMS20-SJTN17</strain>
    </source>
</reference>
<dbReference type="Pfam" id="PF07510">
    <property type="entry name" value="GmrSD_C"/>
    <property type="match status" value="1"/>
</dbReference>
<keyword evidence="2" id="KW-0378">Hydrolase</keyword>
<evidence type="ECO:0000313" key="3">
    <source>
        <dbReference type="Proteomes" id="UP001430614"/>
    </source>
</evidence>
<protein>
    <submittedName>
        <fullName evidence="2">HNH endonuclease family protein</fullName>
    </submittedName>
</protein>
<gene>
    <name evidence="2" type="ORF">LJ655_06995</name>
</gene>
<feature type="domain" description="GmrSD restriction endonucleases C-terminal" evidence="1">
    <location>
        <begin position="1"/>
        <end position="55"/>
    </location>
</feature>
<accession>A0ABS8KA85</accession>
<evidence type="ECO:0000313" key="2">
    <source>
        <dbReference type="EMBL" id="MCC8401644.1"/>
    </source>
</evidence>
<keyword evidence="2" id="KW-0255">Endonuclease</keyword>
<name>A0ABS8KA85_9BURK</name>
<proteinExistence type="predicted"/>
<sequence length="63" mass="7443">MTLLADELNVVASNNPFLAKRKEYAKSNIRLTRDLSRLSQFKFKQVDDRSKEFAERAVQIWRV</sequence>
<organism evidence="2 3">
    <name type="scientific">Paraburkholderia translucens</name>
    <dbReference type="NCBI Taxonomy" id="2886945"/>
    <lineage>
        <taxon>Bacteria</taxon>
        <taxon>Pseudomonadati</taxon>
        <taxon>Pseudomonadota</taxon>
        <taxon>Betaproteobacteria</taxon>
        <taxon>Burkholderiales</taxon>
        <taxon>Burkholderiaceae</taxon>
        <taxon>Paraburkholderia</taxon>
    </lineage>
</organism>